<name>A0A8S3K6K6_9BILA</name>
<evidence type="ECO:0000313" key="2">
    <source>
        <dbReference type="EMBL" id="CAF5225675.1"/>
    </source>
</evidence>
<comment type="caution">
    <text evidence="2">The sequence shown here is derived from an EMBL/GenBank/DDBJ whole genome shotgun (WGS) entry which is preliminary data.</text>
</comment>
<organism evidence="2 3">
    <name type="scientific">Rotaria magnacalcarata</name>
    <dbReference type="NCBI Taxonomy" id="392030"/>
    <lineage>
        <taxon>Eukaryota</taxon>
        <taxon>Metazoa</taxon>
        <taxon>Spiralia</taxon>
        <taxon>Gnathifera</taxon>
        <taxon>Rotifera</taxon>
        <taxon>Eurotatoria</taxon>
        <taxon>Bdelloidea</taxon>
        <taxon>Philodinida</taxon>
        <taxon>Philodinidae</taxon>
        <taxon>Rotaria</taxon>
    </lineage>
</organism>
<dbReference type="Proteomes" id="UP000676336">
    <property type="component" value="Unassembled WGS sequence"/>
</dbReference>
<gene>
    <name evidence="1" type="ORF">GIL414_LOCUS24993</name>
    <name evidence="2" type="ORF">SMN809_LOCUS84420</name>
</gene>
<evidence type="ECO:0000313" key="1">
    <source>
        <dbReference type="EMBL" id="CAF4281275.1"/>
    </source>
</evidence>
<dbReference type="Proteomes" id="UP000681720">
    <property type="component" value="Unassembled WGS sequence"/>
</dbReference>
<proteinExistence type="predicted"/>
<dbReference type="EMBL" id="CAJOBI010359857">
    <property type="protein sequence ID" value="CAF5225675.1"/>
    <property type="molecule type" value="Genomic_DNA"/>
</dbReference>
<feature type="non-terminal residue" evidence="2">
    <location>
        <position position="51"/>
    </location>
</feature>
<reference evidence="2" key="1">
    <citation type="submission" date="2021-02" db="EMBL/GenBank/DDBJ databases">
        <authorList>
            <person name="Nowell W R."/>
        </authorList>
    </citation>
    <scope>NUCLEOTIDE SEQUENCE</scope>
</reference>
<dbReference type="EMBL" id="CAJOBJ010032560">
    <property type="protein sequence ID" value="CAF4281275.1"/>
    <property type="molecule type" value="Genomic_DNA"/>
</dbReference>
<sequence length="51" mass="5371">NAIEYIENLEDLLRSAGVTSRPLRHDLDQKSATTTAAAAAAAANTNVNTTE</sequence>
<dbReference type="AlphaFoldDB" id="A0A8S3K6K6"/>
<protein>
    <submittedName>
        <fullName evidence="2">Uncharacterized protein</fullName>
    </submittedName>
</protein>
<feature type="non-terminal residue" evidence="2">
    <location>
        <position position="1"/>
    </location>
</feature>
<evidence type="ECO:0000313" key="3">
    <source>
        <dbReference type="Proteomes" id="UP000676336"/>
    </source>
</evidence>
<accession>A0A8S3K6K6</accession>